<dbReference type="AlphaFoldDB" id="A0A1I7WUZ9"/>
<keyword evidence="1" id="KW-1185">Reference proteome</keyword>
<sequence>MSKGKNITPNQRIQIVKKLELSRRAIQRAIKLISQFVILQNALRTRRNQDSTERIDRIIRRLSEDNQCSLSVSSIRRLVEVGLNGRVARKKPLASLKNRSVCVALEREHLTWSTADGKKYVRGHPGEEFMPKCTIPSIKHGDGSVMVWAAINRNGPGPLHIVEGIMDSTSYVRIVEDNLLPYVRSQSNATKRWLIGRKSQNGVAIPESTLESHRTSMGQCREGGTETKAMQYKALEAVIKKACAQISIQRCANLIDSMPRRCAAVIKNFGCPTKH</sequence>
<organism evidence="1 2">
    <name type="scientific">Heterorhabditis bacteriophora</name>
    <name type="common">Entomopathogenic nematode worm</name>
    <dbReference type="NCBI Taxonomy" id="37862"/>
    <lineage>
        <taxon>Eukaryota</taxon>
        <taxon>Metazoa</taxon>
        <taxon>Ecdysozoa</taxon>
        <taxon>Nematoda</taxon>
        <taxon>Chromadorea</taxon>
        <taxon>Rhabditida</taxon>
        <taxon>Rhabditina</taxon>
        <taxon>Rhabditomorpha</taxon>
        <taxon>Strongyloidea</taxon>
        <taxon>Heterorhabditidae</taxon>
        <taxon>Heterorhabditis</taxon>
    </lineage>
</organism>
<proteinExistence type="predicted"/>
<reference evidence="2" key="1">
    <citation type="submission" date="2016-11" db="UniProtKB">
        <authorList>
            <consortium name="WormBaseParasite"/>
        </authorList>
    </citation>
    <scope>IDENTIFICATION</scope>
</reference>
<dbReference type="InterPro" id="IPR036397">
    <property type="entry name" value="RNaseH_sf"/>
</dbReference>
<name>A0A1I7WUZ9_HETBA</name>
<evidence type="ECO:0000313" key="2">
    <source>
        <dbReference type="WBParaSite" id="Hba_08965"/>
    </source>
</evidence>
<dbReference type="WBParaSite" id="Hba_08965">
    <property type="protein sequence ID" value="Hba_08965"/>
    <property type="gene ID" value="Hba_08965"/>
</dbReference>
<dbReference type="Proteomes" id="UP000095283">
    <property type="component" value="Unplaced"/>
</dbReference>
<protein>
    <submittedName>
        <fullName evidence="2">HTH_Tnp_Tc3_2 domain-containing protein</fullName>
    </submittedName>
</protein>
<accession>A0A1I7WUZ9</accession>
<evidence type="ECO:0000313" key="1">
    <source>
        <dbReference type="Proteomes" id="UP000095283"/>
    </source>
</evidence>
<dbReference type="GO" id="GO:0003676">
    <property type="term" value="F:nucleic acid binding"/>
    <property type="evidence" value="ECO:0007669"/>
    <property type="project" value="InterPro"/>
</dbReference>
<dbReference type="Gene3D" id="3.30.420.10">
    <property type="entry name" value="Ribonuclease H-like superfamily/Ribonuclease H"/>
    <property type="match status" value="2"/>
</dbReference>